<dbReference type="Gene3D" id="2.60.450.10">
    <property type="entry name" value="Lipopolysaccharide (LPS) transport protein A like domain"/>
    <property type="match status" value="1"/>
</dbReference>
<dbReference type="EMBL" id="BX548175">
    <property type="protein sequence ID" value="CAE20748.1"/>
    <property type="molecule type" value="Genomic_DNA"/>
</dbReference>
<gene>
    <name evidence="1" type="ordered locus">PMT_0573</name>
</gene>
<dbReference type="Proteomes" id="UP000001423">
    <property type="component" value="Chromosome"/>
</dbReference>
<dbReference type="eggNOG" id="COG1452">
    <property type="taxonomic scope" value="Bacteria"/>
</dbReference>
<dbReference type="DNASU" id="1729153"/>
<evidence type="ECO:0008006" key="3">
    <source>
        <dbReference type="Google" id="ProtNLM"/>
    </source>
</evidence>
<sequence length="145" mass="15304">MTRSLQVHLAIATAVVGMSTPAALSQEGSPSAPVEDGGLITIESDIQNADSVTGVFTAIGNVRIVYPARGIVATSRQAQYFSKEDRVVLTGDVDVIRDGKNSMQAERVVYLLEEEQAVADPSTGAQVFTSVQLNSNKQAEAPLAQ</sequence>
<dbReference type="Pfam" id="PF06835">
    <property type="entry name" value="LptC"/>
    <property type="match status" value="1"/>
</dbReference>
<protein>
    <recommendedName>
        <fullName evidence="3">OstA-like protein</fullName>
    </recommendedName>
</protein>
<evidence type="ECO:0000313" key="1">
    <source>
        <dbReference type="EMBL" id="CAE20748.1"/>
    </source>
</evidence>
<dbReference type="InterPro" id="IPR010664">
    <property type="entry name" value="LipoPS_assembly_LptC-rel"/>
</dbReference>
<evidence type="ECO:0000313" key="2">
    <source>
        <dbReference type="Proteomes" id="UP000001423"/>
    </source>
</evidence>
<organism evidence="1 2">
    <name type="scientific">Prochlorococcus marinus (strain MIT 9313)</name>
    <dbReference type="NCBI Taxonomy" id="74547"/>
    <lineage>
        <taxon>Bacteria</taxon>
        <taxon>Bacillati</taxon>
        <taxon>Cyanobacteriota</taxon>
        <taxon>Cyanophyceae</taxon>
        <taxon>Synechococcales</taxon>
        <taxon>Prochlorococcaceae</taxon>
        <taxon>Prochlorococcus</taxon>
    </lineage>
</organism>
<dbReference type="RefSeq" id="WP_011129952.1">
    <property type="nucleotide sequence ID" value="NC_005071.1"/>
</dbReference>
<accession>Q7V803</accession>
<proteinExistence type="predicted"/>
<dbReference type="SMR" id="Q7V803"/>
<dbReference type="AlphaFoldDB" id="Q7V803"/>
<keyword evidence="2" id="KW-1185">Reference proteome</keyword>
<name>Q7V803_PROMM</name>
<reference evidence="1 2" key="1">
    <citation type="journal article" date="2003" name="Nature">
        <title>Genome divergence in two Prochlorococcus ecotypes reflects oceanic niche differentiation.</title>
        <authorList>
            <person name="Rocap G."/>
            <person name="Larimer F.W."/>
            <person name="Lamerdin J.E."/>
            <person name="Malfatti S."/>
            <person name="Chain P."/>
            <person name="Ahlgren N.A."/>
            <person name="Arellano A."/>
            <person name="Coleman M."/>
            <person name="Hauser L."/>
            <person name="Hess W.R."/>
            <person name="Johnson Z.I."/>
            <person name="Land M.L."/>
            <person name="Lindell D."/>
            <person name="Post A.F."/>
            <person name="Regala W."/>
            <person name="Shah M."/>
            <person name="Shaw S.L."/>
            <person name="Steglich C."/>
            <person name="Sullivan M.B."/>
            <person name="Ting C.S."/>
            <person name="Tolonen A."/>
            <person name="Webb E.A."/>
            <person name="Zinser E.R."/>
            <person name="Chisholm S.W."/>
        </authorList>
    </citation>
    <scope>NUCLEOTIDE SEQUENCE [LARGE SCALE GENOMIC DNA]</scope>
    <source>
        <strain evidence="2">MIT 9313</strain>
    </source>
</reference>
<dbReference type="HOGENOM" id="CLU_118146_1_0_3"/>
<dbReference type="KEGG" id="pmt:PMT_0573"/>